<evidence type="ECO:0000313" key="4">
    <source>
        <dbReference type="Proteomes" id="UP000220797"/>
    </source>
</evidence>
<feature type="region of interest" description="Disordered" evidence="2">
    <location>
        <begin position="373"/>
        <end position="393"/>
    </location>
</feature>
<evidence type="ECO:0000313" key="3">
    <source>
        <dbReference type="EMBL" id="CRG98223.1"/>
    </source>
</evidence>
<name>A0A1J1H414_PLAGA</name>
<feature type="compositionally biased region" description="Polar residues" evidence="2">
    <location>
        <begin position="721"/>
        <end position="735"/>
    </location>
</feature>
<feature type="compositionally biased region" description="Low complexity" evidence="2">
    <location>
        <begin position="460"/>
        <end position="481"/>
    </location>
</feature>
<reference evidence="3" key="1">
    <citation type="submission" date="2015-04" db="EMBL/GenBank/DDBJ databases">
        <authorList>
            <consortium name="Pathogen Informatics"/>
        </authorList>
    </citation>
    <scope>NUCLEOTIDE SEQUENCE [LARGE SCALE GENOMIC DNA]</scope>
    <source>
        <strain evidence="3">8A</strain>
    </source>
</reference>
<feature type="compositionally biased region" description="Low complexity" evidence="2">
    <location>
        <begin position="708"/>
        <end position="720"/>
    </location>
</feature>
<keyword evidence="1" id="KW-0175">Coiled coil</keyword>
<feature type="compositionally biased region" description="Low complexity" evidence="2">
    <location>
        <begin position="620"/>
        <end position="647"/>
    </location>
</feature>
<protein>
    <submittedName>
        <fullName evidence="3">Surface-associated interspersed protein (SURFIN)</fullName>
    </submittedName>
</protein>
<feature type="region of interest" description="Disordered" evidence="2">
    <location>
        <begin position="592"/>
        <end position="663"/>
    </location>
</feature>
<dbReference type="RefSeq" id="XP_028531020.1">
    <property type="nucleotide sequence ID" value="XM_028674693.1"/>
</dbReference>
<dbReference type="VEuPathDB" id="PlasmoDB:PGAL8A_00377900"/>
<accession>A0A1J1H414</accession>
<feature type="coiled-coil region" evidence="1">
    <location>
        <begin position="1434"/>
        <end position="1468"/>
    </location>
</feature>
<proteinExistence type="predicted"/>
<evidence type="ECO:0000256" key="1">
    <source>
        <dbReference type="SAM" id="Coils"/>
    </source>
</evidence>
<dbReference type="OrthoDB" id="27073at2759"/>
<comment type="caution">
    <text evidence="3">The sequence shown here is derived from an EMBL/GenBank/DDBJ whole genome shotgun (WGS) entry which is preliminary data.</text>
</comment>
<feature type="compositionally biased region" description="Polar residues" evidence="2">
    <location>
        <begin position="380"/>
        <end position="393"/>
    </location>
</feature>
<dbReference type="EMBL" id="CVMV01000152">
    <property type="protein sequence ID" value="CRG98223.1"/>
    <property type="molecule type" value="Genomic_DNA"/>
</dbReference>
<keyword evidence="4" id="KW-1185">Reference proteome</keyword>
<dbReference type="GeneID" id="39732309"/>
<sequence length="2048" mass="238076">MRKKSILKKARYLSQAEETSCISDRQNSETNVNGDNSSSEKGNLNTEIKTFVEDTNNELYFYLDDNEIKNTTEKCQKSSTYINWRGMDFVNLVLNEETDHNISNLVNCWNKKQRSFEKKIQDKTTSTCTLKHFDYCAVLKKNDNCTSPYKDSDIPGLISLTYNQLSEEQYESNKTKIIYDRLTKFTNITSDISNYYYKVYEANKSQLNCGKWSMYIHKRGKQFVNMVYYEFYLEESFREDSTKNWNTYSNNLQSSILRDTGNRCNMTSLIYQIKERQNSTDPYGLAWITPESDQNTPNETLSNTTTLPDNLEPTMETSSTPHVSIGVDPLYDEAKANIGGFSDSIKDPINAIASPDDKDKDSIAEKAARAAVTASLKDPPQSNSLTPNHTIHSNTNTIFDTISPSPSPEIVISPTTKILPSDSTISSGKPTVTSLPEEISSTNITASSTTIVESFTNNITPSSTITTPPTTASLPPETSTSLDNTFTVDNEPSINKMTSPITAFSSKIIPSHSTITTTSTNEFKTPLHSSTPTISSSLNEYASSSISNIAGTSIDTELHTNVITPSKTYTSHPETSSLPSSETAVNKIISTNGNTSLTNDSESPTIKPLPSPEVEPSLRTITGTPTDSSTPPLTSSTPMITTLPSTSNSISPTDNTEHPTSTMDYAINGQISSSIFNATDSLTNTESSASNTTYSAATSSFFPEIKPSATTSSTSSETISPINHDSPTDDINTSTINYESINSPEASTTTPQSSIPDVVYPTTVTESFNDKSILPTTVVTHVTATSPLTNSSTHISTNTIDNSITTIQPFTNGIASSTTDDTSPAIHTTPAFNTTSPTSGIISPTPLSYYPEKTPILTTTTAFFPITNSNLPSNQTDTIQVQNQQNTHAPFIQAQQQLLENNTGYASGSPNATLSNNFLTPTPSNEPTNVVPTVKPTGNLLIPMVSGGIFILGIIFLLVLLCKYTPIVSWIRNRKSKKKKARKKIKKITREPLLMDTNNTKNEPINNENYSFLHHEKEIPLCDMGLKNRKDLKYKQEKKSKAHKGMYMKNEKDLKYKQVKKSKAHKGVYMQNEKDLKYEQIKKSKVHEGTYMEKEKDLKYEQMKKSKVHKGIYMENEKDLKYEQIKKSKAHEGMHIENETDLKYEQIKKSKAHEGMHIENETDLNYEQMKKSKAHKGMYMENENKCIREIVDVSNKHENELILGENLYEDNPRNEIEENELNVNKSRNKIKEEKLNKNILGKNTVNVEYIMENTLNEEETNEINVIKEKYECEDEMKNLENKRSINDEVRSWNTWINVHMIALLECKKEEWKLNKNEFFKICLEELKKDEKNTYLKEEGNNLAKKGEEENITVMIEKNSSILEKWKKEEWFINLKKEWKREEEKHLKYLEEPEIENVTVEEISNLMLEEKKKVWKKWIERQRKHSHIYKKQNWFEKLLEEYENEEIHKNIKEEKIEKINAEKLEKERNNGIDKSEMKKNLEQKILIDILMMVLEECINEEWEKEEEEFIKTNIQEMRTHENLDEEANILDKIGKEGSWSSILEKKKEEIKKWKKEKWFVELMLDWKKNEQKYLEELNKTVFEKKNEERIANITLERKNILWKKHWEYIIKKWKKDYNNEEWITKLVDEYENKGKEYKNEIYKNSIDIKRENGETRKNCESIIEINKNTEEKMRKHVRNQPEGFNKNINSIDRKKLKWKAIIEIYMIILQEYRKEEWSMNRGNFLEICLEEFLKEEKEEYLKIIENDLAVMREGDENNSTIMIEKQKLLWKKWVKRNKSMLKKWKDEEWFIMLKKEWENSQEKYEEATKESKMVEIEVGKNPMLEKQKIIWKRWIKKQRMWFIENSEEKWFNDLLDIYEKEMESEEGITKRDVKKVKEFQENIKKFDQERNNEADKCIKKKALIQKVFIEIHMMVLIECKKAEWEKEKENFFKTIIKESEIQENLGEEANVLEKVGRGRSWTSTLEKKKEEIKKWKKEKWFLELMLEMKNKEKRYIKEINKEMLVKKNEGTIKNPMLERQKIIWKKHWDDIHKKWIEKGNKEWFEALFY</sequence>
<feature type="region of interest" description="Disordered" evidence="2">
    <location>
        <begin position="21"/>
        <end position="42"/>
    </location>
</feature>
<gene>
    <name evidence="3" type="ORF">PGAL8A_00377900</name>
</gene>
<dbReference type="Proteomes" id="UP000220797">
    <property type="component" value="Unassembled WGS sequence"/>
</dbReference>
<organism evidence="3 4">
    <name type="scientific">Plasmodium gallinaceum</name>
    <dbReference type="NCBI Taxonomy" id="5849"/>
    <lineage>
        <taxon>Eukaryota</taxon>
        <taxon>Sar</taxon>
        <taxon>Alveolata</taxon>
        <taxon>Apicomplexa</taxon>
        <taxon>Aconoidasida</taxon>
        <taxon>Haemosporida</taxon>
        <taxon>Plasmodiidae</taxon>
        <taxon>Plasmodium</taxon>
        <taxon>Plasmodium (Haemamoeba)</taxon>
    </lineage>
</organism>
<evidence type="ECO:0000256" key="2">
    <source>
        <dbReference type="SAM" id="MobiDB-lite"/>
    </source>
</evidence>
<feature type="region of interest" description="Disordered" evidence="2">
    <location>
        <begin position="708"/>
        <end position="735"/>
    </location>
</feature>
<feature type="compositionally biased region" description="Polar residues" evidence="2">
    <location>
        <begin position="648"/>
        <end position="663"/>
    </location>
</feature>
<feature type="region of interest" description="Disordered" evidence="2">
    <location>
        <begin position="460"/>
        <end position="482"/>
    </location>
</feature>
<feature type="compositionally biased region" description="Polar residues" evidence="2">
    <location>
        <begin position="592"/>
        <end position="604"/>
    </location>
</feature>